<dbReference type="EMBL" id="ACWG01000069">
    <property type="protein sequence ID" value="EFV27930.1"/>
    <property type="molecule type" value="Genomic_DNA"/>
</dbReference>
<name>E5X4I9_9BACE</name>
<keyword evidence="1" id="KW-0808">Transferase</keyword>
<gene>
    <name evidence="1" type="ORF">HMPREF1016_03847</name>
</gene>
<dbReference type="InterPro" id="IPR015943">
    <property type="entry name" value="WD40/YVTN_repeat-like_dom_sf"/>
</dbReference>
<dbReference type="Gene3D" id="2.130.10.10">
    <property type="entry name" value="YVTN repeat-like/Quinoprotein amine dehydrogenase"/>
    <property type="match status" value="1"/>
</dbReference>
<accession>E5X4I9</accession>
<evidence type="ECO:0000313" key="2">
    <source>
        <dbReference type="Proteomes" id="UP000003246"/>
    </source>
</evidence>
<keyword evidence="1" id="KW-0418">Kinase</keyword>
<comment type="caution">
    <text evidence="1">The sequence shown here is derived from an EMBL/GenBank/DDBJ whole genome shotgun (WGS) entry which is preliminary data.</text>
</comment>
<dbReference type="GO" id="GO:0016301">
    <property type="term" value="F:kinase activity"/>
    <property type="evidence" value="ECO:0007669"/>
    <property type="project" value="UniProtKB-KW"/>
</dbReference>
<organism evidence="1 2">
    <name type="scientific">Bacteroides eggerthii 1_2_48FAA</name>
    <dbReference type="NCBI Taxonomy" id="665953"/>
    <lineage>
        <taxon>Bacteria</taxon>
        <taxon>Pseudomonadati</taxon>
        <taxon>Bacteroidota</taxon>
        <taxon>Bacteroidia</taxon>
        <taxon>Bacteroidales</taxon>
        <taxon>Bacteroidaceae</taxon>
        <taxon>Bacteroides</taxon>
    </lineage>
</organism>
<dbReference type="AlphaFoldDB" id="E5X4I9"/>
<sequence>MKRINLENKSVRLYPGVTSITTIQEKDTRQMWIGTRMGLYQLDKESGIYQYVDLPIESPYICALYQRDDGILYIGTRGAGLLVYDINKKKFIHQYRTENCALISDNIYTILPRQDGSLLMGTEKESPFTHPKHTLSAIGQGNKA</sequence>
<evidence type="ECO:0000313" key="1">
    <source>
        <dbReference type="EMBL" id="EFV27930.1"/>
    </source>
</evidence>
<reference evidence="1 2" key="1">
    <citation type="submission" date="2010-10" db="EMBL/GenBank/DDBJ databases">
        <title>The Genome Sequence of Bacteroides eggerthii strain 1_2_48FAA.</title>
        <authorList>
            <consortium name="The Broad Institute Genome Sequencing Platform"/>
            <person name="Ward D."/>
            <person name="Earl A."/>
            <person name="Feldgarden M."/>
            <person name="Young S.K."/>
            <person name="Gargeya S."/>
            <person name="Zeng Q."/>
            <person name="Alvarado L."/>
            <person name="Berlin A."/>
            <person name="Bochicchio J."/>
            <person name="Chapman S.B."/>
            <person name="Chen Z."/>
            <person name="Freedman E."/>
            <person name="Gellesch M."/>
            <person name="Goldberg J."/>
            <person name="Griggs A."/>
            <person name="Gujja S."/>
            <person name="Heilman E."/>
            <person name="Heiman D."/>
            <person name="Howarth C."/>
            <person name="Mehta T."/>
            <person name="Neiman D."/>
            <person name="Pearson M."/>
            <person name="Roberts A."/>
            <person name="Saif S."/>
            <person name="Shea T."/>
            <person name="Shenoy N."/>
            <person name="Sisk P."/>
            <person name="Stolte C."/>
            <person name="Sykes S."/>
            <person name="White J."/>
            <person name="Yandava C."/>
            <person name="Allen-Vercoe E."/>
            <person name="Ambrose C."/>
            <person name="Strauss J."/>
            <person name="Daigneault M."/>
            <person name="Haas B."/>
            <person name="Nusbaum C."/>
            <person name="Birren B."/>
        </authorList>
    </citation>
    <scope>NUCLEOTIDE SEQUENCE [LARGE SCALE GENOMIC DNA]</scope>
    <source>
        <strain evidence="1 2">1_2_48FAA</strain>
    </source>
</reference>
<dbReference type="Proteomes" id="UP000003246">
    <property type="component" value="Unassembled WGS sequence"/>
</dbReference>
<dbReference type="HOGENOM" id="CLU_1792580_0_0_10"/>
<proteinExistence type="predicted"/>
<protein>
    <submittedName>
        <fullName evidence="1">Two-component system sensor histidine kinase/response regulator</fullName>
    </submittedName>
</protein>